<name>A0ABY7YNF9_9HYPH</name>
<dbReference type="InterPro" id="IPR011006">
    <property type="entry name" value="CheY-like_superfamily"/>
</dbReference>
<feature type="domain" description="Response regulatory" evidence="2">
    <location>
        <begin position="4"/>
        <end position="114"/>
    </location>
</feature>
<sequence>MSCKILVVEDEIFVAAEIEHVVTEMGHVAVGVAADKVAALKLAPDTDVALVDLNLHDGPTGIAIGRILAQSYGVTVLFMTANPAQLGRGVSGTLGVLPKPVGGDEMKQAVAYAVAQREKKVAKPPRRLQLFNWNGTSALLA</sequence>
<proteinExistence type="predicted"/>
<reference evidence="3 4" key="1">
    <citation type="submission" date="2023-02" db="EMBL/GenBank/DDBJ databases">
        <title>Devosia algicola sp. nov., isolated from the phycosphere of marine algae.</title>
        <authorList>
            <person name="Kim J.M."/>
            <person name="Lee J.K."/>
            <person name="Choi B.J."/>
            <person name="Bayburt H."/>
            <person name="Jeon C.O."/>
        </authorList>
    </citation>
    <scope>NUCLEOTIDE SEQUENCE [LARGE SCALE GENOMIC DNA]</scope>
    <source>
        <strain evidence="3 4">G20-9</strain>
    </source>
</reference>
<gene>
    <name evidence="3" type="ORF">PSQ19_00780</name>
</gene>
<dbReference type="EMBL" id="CP118246">
    <property type="protein sequence ID" value="WDR02806.1"/>
    <property type="molecule type" value="Genomic_DNA"/>
</dbReference>
<organism evidence="3 4">
    <name type="scientific">Devosia algicola</name>
    <dbReference type="NCBI Taxonomy" id="3026418"/>
    <lineage>
        <taxon>Bacteria</taxon>
        <taxon>Pseudomonadati</taxon>
        <taxon>Pseudomonadota</taxon>
        <taxon>Alphaproteobacteria</taxon>
        <taxon>Hyphomicrobiales</taxon>
        <taxon>Devosiaceae</taxon>
        <taxon>Devosia</taxon>
    </lineage>
</organism>
<evidence type="ECO:0000313" key="3">
    <source>
        <dbReference type="EMBL" id="WDR02806.1"/>
    </source>
</evidence>
<evidence type="ECO:0000256" key="1">
    <source>
        <dbReference type="PROSITE-ProRule" id="PRU00169"/>
    </source>
</evidence>
<dbReference type="Gene3D" id="3.40.50.2300">
    <property type="match status" value="1"/>
</dbReference>
<accession>A0ABY7YNF9</accession>
<dbReference type="SUPFAM" id="SSF52172">
    <property type="entry name" value="CheY-like"/>
    <property type="match status" value="1"/>
</dbReference>
<keyword evidence="4" id="KW-1185">Reference proteome</keyword>
<dbReference type="Proteomes" id="UP001220530">
    <property type="component" value="Chromosome"/>
</dbReference>
<dbReference type="Pfam" id="PF00072">
    <property type="entry name" value="Response_reg"/>
    <property type="match status" value="1"/>
</dbReference>
<dbReference type="NCBIfam" id="NF009972">
    <property type="entry name" value="PRK13435.1-3"/>
    <property type="match status" value="1"/>
</dbReference>
<feature type="modified residue" description="4-aspartylphosphate" evidence="1">
    <location>
        <position position="52"/>
    </location>
</feature>
<evidence type="ECO:0000313" key="4">
    <source>
        <dbReference type="Proteomes" id="UP001220530"/>
    </source>
</evidence>
<dbReference type="SMART" id="SM00448">
    <property type="entry name" value="REC"/>
    <property type="match status" value="1"/>
</dbReference>
<dbReference type="PROSITE" id="PS50110">
    <property type="entry name" value="RESPONSE_REGULATORY"/>
    <property type="match status" value="1"/>
</dbReference>
<dbReference type="InterPro" id="IPR001789">
    <property type="entry name" value="Sig_transdc_resp-reg_receiver"/>
</dbReference>
<evidence type="ECO:0000259" key="2">
    <source>
        <dbReference type="PROSITE" id="PS50110"/>
    </source>
</evidence>
<protein>
    <submittedName>
        <fullName evidence="3">Response regulator</fullName>
    </submittedName>
</protein>
<dbReference type="RefSeq" id="WP_282219208.1">
    <property type="nucleotide sequence ID" value="NZ_CP118246.1"/>
</dbReference>
<keyword evidence="1" id="KW-0597">Phosphoprotein</keyword>